<comment type="similarity">
    <text evidence="1">Belongs to the MlaE permease family.</text>
</comment>
<feature type="transmembrane region" description="Helical" evidence="1">
    <location>
        <begin position="279"/>
        <end position="305"/>
    </location>
</feature>
<feature type="transmembrane region" description="Helical" evidence="1">
    <location>
        <begin position="209"/>
        <end position="229"/>
    </location>
</feature>
<protein>
    <submittedName>
        <fullName evidence="2">ABC transporter permease</fullName>
    </submittedName>
</protein>
<dbReference type="PANTHER" id="PTHR30188">
    <property type="entry name" value="ABC TRANSPORTER PERMEASE PROTEIN-RELATED"/>
    <property type="match status" value="1"/>
</dbReference>
<keyword evidence="1" id="KW-1133">Transmembrane helix</keyword>
<organism evidence="2 3">
    <name type="scientific">Alcaligenes endophyticus</name>
    <dbReference type="NCBI Taxonomy" id="1929088"/>
    <lineage>
        <taxon>Bacteria</taxon>
        <taxon>Pseudomonadati</taxon>
        <taxon>Pseudomonadota</taxon>
        <taxon>Betaproteobacteria</taxon>
        <taxon>Burkholderiales</taxon>
        <taxon>Alcaligenaceae</taxon>
        <taxon>Alcaligenes</taxon>
    </lineage>
</organism>
<accession>A0ABT8EF63</accession>
<keyword evidence="1" id="KW-1003">Cell membrane</keyword>
<feature type="transmembrane region" description="Helical" evidence="1">
    <location>
        <begin position="356"/>
        <end position="376"/>
    </location>
</feature>
<dbReference type="Pfam" id="PF02405">
    <property type="entry name" value="MlaE"/>
    <property type="match status" value="1"/>
</dbReference>
<keyword evidence="1" id="KW-0812">Transmembrane</keyword>
<keyword evidence="1" id="KW-0997">Cell inner membrane</keyword>
<feature type="transmembrane region" description="Helical" evidence="1">
    <location>
        <begin position="317"/>
        <end position="340"/>
    </location>
</feature>
<dbReference type="SUPFAM" id="SSF52091">
    <property type="entry name" value="SpoIIaa-like"/>
    <property type="match status" value="1"/>
</dbReference>
<comment type="caution">
    <text evidence="2">The sequence shown here is derived from an EMBL/GenBank/DDBJ whole genome shotgun (WGS) entry which is preliminary data.</text>
</comment>
<evidence type="ECO:0000313" key="2">
    <source>
        <dbReference type="EMBL" id="MDN4119921.1"/>
    </source>
</evidence>
<keyword evidence="1" id="KW-0472">Membrane</keyword>
<proteinExistence type="inferred from homology"/>
<comment type="subcellular location">
    <subcellularLocation>
        <location evidence="1">Cell inner membrane</location>
        <topology evidence="1">Multi-pass membrane protein</topology>
    </subcellularLocation>
</comment>
<name>A0ABT8EF63_9BURK</name>
<dbReference type="NCBIfam" id="TIGR00056">
    <property type="entry name" value="MlaE family lipid ABC transporter permease subunit"/>
    <property type="match status" value="1"/>
</dbReference>
<reference evidence="2" key="1">
    <citation type="submission" date="2021-11" db="EMBL/GenBank/DDBJ databases">
        <title>Draft genome sequence of Alcaligenes endophyticus type strain CCUG 75668T.</title>
        <authorList>
            <person name="Salva-Serra F."/>
            <person name="Duran R.E."/>
            <person name="Seeger M."/>
            <person name="Moore E.R.B."/>
            <person name="Jaen-Luchoro D."/>
        </authorList>
    </citation>
    <scope>NUCLEOTIDE SEQUENCE</scope>
    <source>
        <strain evidence="2">CCUG 75668</strain>
    </source>
</reference>
<evidence type="ECO:0000256" key="1">
    <source>
        <dbReference type="RuleBase" id="RU362044"/>
    </source>
</evidence>
<feature type="transmembrane region" description="Helical" evidence="1">
    <location>
        <begin position="250"/>
        <end position="273"/>
    </location>
</feature>
<dbReference type="EMBL" id="JAJHNU010000001">
    <property type="protein sequence ID" value="MDN4119921.1"/>
    <property type="molecule type" value="Genomic_DNA"/>
</dbReference>
<dbReference type="InterPro" id="IPR036513">
    <property type="entry name" value="STAS_dom_sf"/>
</dbReference>
<dbReference type="Proteomes" id="UP001168613">
    <property type="component" value="Unassembled WGS sequence"/>
</dbReference>
<keyword evidence="3" id="KW-1185">Reference proteome</keyword>
<dbReference type="RefSeq" id="WP_266122741.1">
    <property type="nucleotide sequence ID" value="NZ_JAJHNU010000001.1"/>
</dbReference>
<dbReference type="InterPro" id="IPR030802">
    <property type="entry name" value="Permease_MalE"/>
</dbReference>
<sequence length="380" mass="40962">MPSVTNNFLRCSAQSPSYIYVQGDWILAHYEELKKVLQQQTYSPEAGSQLDFSSLNTIDTSGAQLLCEWLGSERAVQVLKQAVGLSPERQRLVDTVAQAAIDSPAPPPPTKSPATLYTVVGHIGIATLRFFSNVRELLGFVGLTLETWFLNFLRPAQWRVTSIVAQLEQTGLNAVPIIALLTFMVGAVVAFLGATILSDFGATIYTVDLVAFSFLREFAVLLTAILMAGRTASAFTAQIGSMNINEEIDALRALGLNPILLLVVPRVCALLIALPLLTFVGMVSGIFGGMMVCALTLGISPTMFLSVFKADVGLTQFFLGMSKAPIFAFLIAIIGCMQGFKVTGSAQSLGERTTMAVVHSIFTVILIDAIAALFFMEMGW</sequence>
<feature type="transmembrane region" description="Helical" evidence="1">
    <location>
        <begin position="174"/>
        <end position="197"/>
    </location>
</feature>
<gene>
    <name evidence="2" type="ORF">LMS43_01330</name>
</gene>
<dbReference type="PANTHER" id="PTHR30188:SF3">
    <property type="entry name" value="ABC TRANSPORTER PERMEASE"/>
    <property type="match status" value="1"/>
</dbReference>
<dbReference type="InterPro" id="IPR003453">
    <property type="entry name" value="ABC_MlaE_roteobac"/>
</dbReference>
<evidence type="ECO:0000313" key="3">
    <source>
        <dbReference type="Proteomes" id="UP001168613"/>
    </source>
</evidence>